<protein>
    <submittedName>
        <fullName evidence="1">Uncharacterized protein</fullName>
    </submittedName>
</protein>
<reference evidence="1" key="1">
    <citation type="submission" date="2013-04" db="EMBL/GenBank/DDBJ databases">
        <authorList>
            <person name="Harkins D.M."/>
            <person name="Durkin A.S."/>
            <person name="Brinkac L.M."/>
            <person name="Haft D.H."/>
            <person name="Selengut J.D."/>
            <person name="Sanka R."/>
            <person name="DePew J."/>
            <person name="Purushe J."/>
            <person name="Galloway R.L."/>
            <person name="Vinetz J.M."/>
            <person name="Sutton G.G."/>
            <person name="Nierman W.C."/>
            <person name="Fouts D.E."/>
        </authorList>
    </citation>
    <scope>NUCLEOTIDE SEQUENCE [LARGE SCALE GENOMIC DNA]</scope>
    <source>
        <strain evidence="1">CDC</strain>
    </source>
</reference>
<dbReference type="Proteomes" id="UP000013984">
    <property type="component" value="Unassembled WGS sequence"/>
</dbReference>
<gene>
    <name evidence="1" type="ORF">LEP1GSC195_3345</name>
</gene>
<sequence length="47" mass="5403">MDVTVGLTLSSLSQCTNWKSFGNLISKQRARRLVFTGKSSFSYRQFR</sequence>
<keyword evidence="2" id="KW-1185">Reference proteome</keyword>
<accession>R9A2S1</accession>
<evidence type="ECO:0000313" key="1">
    <source>
        <dbReference type="EMBL" id="EOQ96508.1"/>
    </source>
</evidence>
<evidence type="ECO:0000313" key="2">
    <source>
        <dbReference type="Proteomes" id="UP000013984"/>
    </source>
</evidence>
<dbReference type="STRING" id="1218599.LEP1GSC195_3345"/>
<dbReference type="EMBL" id="AOGZ02000014">
    <property type="protein sequence ID" value="EOQ96508.1"/>
    <property type="molecule type" value="Genomic_DNA"/>
</dbReference>
<dbReference type="AlphaFoldDB" id="R9A2S1"/>
<comment type="caution">
    <text evidence="1">The sequence shown here is derived from an EMBL/GenBank/DDBJ whole genome shotgun (WGS) entry which is preliminary data.</text>
</comment>
<organism evidence="1 2">
    <name type="scientific">Leptospira wolbachii serovar Codice str. CDC</name>
    <dbReference type="NCBI Taxonomy" id="1218599"/>
    <lineage>
        <taxon>Bacteria</taxon>
        <taxon>Pseudomonadati</taxon>
        <taxon>Spirochaetota</taxon>
        <taxon>Spirochaetia</taxon>
        <taxon>Leptospirales</taxon>
        <taxon>Leptospiraceae</taxon>
        <taxon>Leptospira</taxon>
    </lineage>
</organism>
<proteinExistence type="predicted"/>
<name>R9A2S1_9LEPT</name>